<comment type="subcellular location">
    <subcellularLocation>
        <location evidence="1 7">Cytoplasm</location>
    </subcellularLocation>
</comment>
<name>A0A2T4U5K0_9BACI</name>
<evidence type="ECO:0000256" key="3">
    <source>
        <dbReference type="ARBA" id="ARBA00011738"/>
    </source>
</evidence>
<evidence type="ECO:0000256" key="1">
    <source>
        <dbReference type="ARBA" id="ARBA00004496"/>
    </source>
</evidence>
<protein>
    <recommendedName>
        <fullName evidence="7">Phosphate-specific transport system accessory protein PhoU</fullName>
    </recommendedName>
</protein>
<keyword evidence="11" id="KW-1185">Reference proteome</keyword>
<evidence type="ECO:0000256" key="5">
    <source>
        <dbReference type="ARBA" id="ARBA00022490"/>
    </source>
</evidence>
<dbReference type="AlphaFoldDB" id="A0A2T4U5K0"/>
<evidence type="ECO:0000256" key="8">
    <source>
        <dbReference type="SAM" id="Coils"/>
    </source>
</evidence>
<comment type="function">
    <text evidence="7">Plays a role in the regulation of phosphate uptake.</text>
</comment>
<feature type="domain" description="PhoU" evidence="9">
    <location>
        <begin position="18"/>
        <end position="104"/>
    </location>
</feature>
<evidence type="ECO:0000256" key="7">
    <source>
        <dbReference type="PIRNR" id="PIRNR003107"/>
    </source>
</evidence>
<evidence type="ECO:0000259" key="9">
    <source>
        <dbReference type="Pfam" id="PF01895"/>
    </source>
</evidence>
<dbReference type="GO" id="GO:0006817">
    <property type="term" value="P:phosphate ion transport"/>
    <property type="evidence" value="ECO:0007669"/>
    <property type="project" value="UniProtKB-KW"/>
</dbReference>
<dbReference type="Pfam" id="PF01895">
    <property type="entry name" value="PhoU"/>
    <property type="match status" value="2"/>
</dbReference>
<organism evidence="10 11">
    <name type="scientific">Alkalicoccus saliphilus</name>
    <dbReference type="NCBI Taxonomy" id="200989"/>
    <lineage>
        <taxon>Bacteria</taxon>
        <taxon>Bacillati</taxon>
        <taxon>Bacillota</taxon>
        <taxon>Bacilli</taxon>
        <taxon>Bacillales</taxon>
        <taxon>Bacillaceae</taxon>
        <taxon>Alkalicoccus</taxon>
    </lineage>
</organism>
<dbReference type="Gene3D" id="1.20.58.220">
    <property type="entry name" value="Phosphate transport system protein phou homolog 2, domain 2"/>
    <property type="match status" value="1"/>
</dbReference>
<evidence type="ECO:0000256" key="6">
    <source>
        <dbReference type="ARBA" id="ARBA00022592"/>
    </source>
</evidence>
<keyword evidence="6 7" id="KW-0592">Phosphate transport</keyword>
<dbReference type="PIRSF" id="PIRSF003107">
    <property type="entry name" value="PhoU"/>
    <property type="match status" value="1"/>
</dbReference>
<gene>
    <name evidence="10" type="primary">phoU</name>
    <name evidence="10" type="ORF">C6Y45_09835</name>
</gene>
<dbReference type="PANTHER" id="PTHR42930:SF3">
    <property type="entry name" value="PHOSPHATE-SPECIFIC TRANSPORT SYSTEM ACCESSORY PROTEIN PHOU"/>
    <property type="match status" value="1"/>
</dbReference>
<dbReference type="Proteomes" id="UP000240509">
    <property type="component" value="Unassembled WGS sequence"/>
</dbReference>
<reference evidence="10 11" key="1">
    <citation type="submission" date="2018-03" db="EMBL/GenBank/DDBJ databases">
        <title>Alkalicoccus saliphilus sp. nov., isolated from a mineral pool.</title>
        <authorList>
            <person name="Zhao B."/>
        </authorList>
    </citation>
    <scope>NUCLEOTIDE SEQUENCE [LARGE SCALE GENOMIC DNA]</scope>
    <source>
        <strain evidence="10 11">6AG</strain>
    </source>
</reference>
<evidence type="ECO:0000256" key="4">
    <source>
        <dbReference type="ARBA" id="ARBA00022448"/>
    </source>
</evidence>
<dbReference type="InterPro" id="IPR026022">
    <property type="entry name" value="PhoU_dom"/>
</dbReference>
<comment type="similarity">
    <text evidence="2 7">Belongs to the PhoU family.</text>
</comment>
<dbReference type="NCBIfam" id="TIGR02135">
    <property type="entry name" value="phoU_full"/>
    <property type="match status" value="1"/>
</dbReference>
<comment type="caution">
    <text evidence="10">The sequence shown here is derived from an EMBL/GenBank/DDBJ whole genome shotgun (WGS) entry which is preliminary data.</text>
</comment>
<dbReference type="GO" id="GO:0005737">
    <property type="term" value="C:cytoplasm"/>
    <property type="evidence" value="ECO:0007669"/>
    <property type="project" value="UniProtKB-SubCell"/>
</dbReference>
<feature type="domain" description="PhoU" evidence="9">
    <location>
        <begin position="123"/>
        <end position="203"/>
    </location>
</feature>
<dbReference type="SUPFAM" id="SSF109755">
    <property type="entry name" value="PhoU-like"/>
    <property type="match status" value="1"/>
</dbReference>
<keyword evidence="4 7" id="KW-0813">Transport</keyword>
<dbReference type="InterPro" id="IPR028366">
    <property type="entry name" value="PhoU"/>
</dbReference>
<accession>A0A2T4U5K0</accession>
<keyword evidence="8" id="KW-0175">Coiled coil</keyword>
<comment type="subunit">
    <text evidence="3 7">Homodimer.</text>
</comment>
<evidence type="ECO:0000256" key="2">
    <source>
        <dbReference type="ARBA" id="ARBA00008107"/>
    </source>
</evidence>
<dbReference type="EMBL" id="PZJJ01000015">
    <property type="protein sequence ID" value="PTL38645.1"/>
    <property type="molecule type" value="Genomic_DNA"/>
</dbReference>
<dbReference type="FunFam" id="1.20.58.220:FF:000004">
    <property type="entry name" value="Phosphate-specific transport system accessory protein PhoU"/>
    <property type="match status" value="1"/>
</dbReference>
<evidence type="ECO:0000313" key="11">
    <source>
        <dbReference type="Proteomes" id="UP000240509"/>
    </source>
</evidence>
<dbReference type="PANTHER" id="PTHR42930">
    <property type="entry name" value="PHOSPHATE-SPECIFIC TRANSPORT SYSTEM ACCESSORY PROTEIN PHOU"/>
    <property type="match status" value="1"/>
</dbReference>
<feature type="coiled-coil region" evidence="8">
    <location>
        <begin position="4"/>
        <end position="31"/>
    </location>
</feature>
<sequence>MMTRNTFVSELDTLKQEVKELGKKVENTFRAVVKAMDTDNRAELEDLIDADEEVNKAELAINEQAVLVIARQQPVAGDLRHIIVCLKISSDLERMGDLSVDMAKAYLHMASPGMFHRKREELLSIADKVRLMIGRVMKAYDTLDVLQAQDIAGMDDDIDRAYGVLVKELLQSRESTEDAAQLAFISRFMERIGDYCTNIAEWIIYEVNGSRFDLN</sequence>
<dbReference type="GO" id="GO:0030643">
    <property type="term" value="P:intracellular phosphate ion homeostasis"/>
    <property type="evidence" value="ECO:0007669"/>
    <property type="project" value="InterPro"/>
</dbReference>
<keyword evidence="5 7" id="KW-0963">Cytoplasm</keyword>
<evidence type="ECO:0000313" key="10">
    <source>
        <dbReference type="EMBL" id="PTL38645.1"/>
    </source>
</evidence>
<proteinExistence type="inferred from homology"/>
<dbReference type="InterPro" id="IPR038078">
    <property type="entry name" value="PhoU-like_sf"/>
</dbReference>
<dbReference type="GO" id="GO:0045936">
    <property type="term" value="P:negative regulation of phosphate metabolic process"/>
    <property type="evidence" value="ECO:0007669"/>
    <property type="project" value="InterPro"/>
</dbReference>